<dbReference type="InterPro" id="IPR027291">
    <property type="entry name" value="Glyco_hydro_38_N_sf"/>
</dbReference>
<evidence type="ECO:0000256" key="3">
    <source>
        <dbReference type="ARBA" id="ARBA00022801"/>
    </source>
</evidence>
<evidence type="ECO:0000256" key="2">
    <source>
        <dbReference type="ARBA" id="ARBA00022723"/>
    </source>
</evidence>
<evidence type="ECO:0000259" key="5">
    <source>
        <dbReference type="SMART" id="SM00872"/>
    </source>
</evidence>
<proteinExistence type="inferred from homology"/>
<dbReference type="GO" id="GO:0006013">
    <property type="term" value="P:mannose metabolic process"/>
    <property type="evidence" value="ECO:0007669"/>
    <property type="project" value="InterPro"/>
</dbReference>
<accession>A0A420VGS5</accession>
<dbReference type="SUPFAM" id="SSF88713">
    <property type="entry name" value="Glycoside hydrolase/deacetylase"/>
    <property type="match status" value="1"/>
</dbReference>
<dbReference type="GO" id="GO:0030246">
    <property type="term" value="F:carbohydrate binding"/>
    <property type="evidence" value="ECO:0007669"/>
    <property type="project" value="InterPro"/>
</dbReference>
<dbReference type="PANTHER" id="PTHR46017:SF2">
    <property type="entry name" value="MANNOSYLGLYCERATE HYDROLASE"/>
    <property type="match status" value="1"/>
</dbReference>
<dbReference type="SUPFAM" id="SSF88688">
    <property type="entry name" value="Families 57/38 glycoside transferase middle domain"/>
    <property type="match status" value="1"/>
</dbReference>
<dbReference type="SMART" id="SM00872">
    <property type="entry name" value="Alpha-mann_mid"/>
    <property type="match status" value="1"/>
</dbReference>
<dbReference type="InterPro" id="IPR000602">
    <property type="entry name" value="Glyco_hydro_38_N"/>
</dbReference>
<keyword evidence="3" id="KW-0378">Hydrolase</keyword>
<dbReference type="Pfam" id="PF07748">
    <property type="entry name" value="Glyco_hydro_38C"/>
    <property type="match status" value="1"/>
</dbReference>
<dbReference type="RefSeq" id="WP_120667594.1">
    <property type="nucleotide sequence ID" value="NZ_AZRV01000012.1"/>
</dbReference>
<keyword evidence="7" id="KW-1185">Reference proteome</keyword>
<dbReference type="Gene3D" id="3.20.110.10">
    <property type="entry name" value="Glycoside hydrolase 38, N terminal domain"/>
    <property type="match status" value="1"/>
</dbReference>
<dbReference type="InterPro" id="IPR011330">
    <property type="entry name" value="Glyco_hydro/deAcase_b/a-brl"/>
</dbReference>
<sequence>MRKVHVVNHTHWDREWYFTTSDALVLSDDVFTEILDELEKNPEAKFCLDGQISILEEYLQLRPERTGQVKKLVSQKRLAIGPWYTQTDAFFVDAESMIRNLAIGIKESKKYGDPMRVGYLPDTFGFNAQMPTILRNCGIDNIIFWRGINLQKHVKRPYFIWKGLGEKAVVAANLVDGYGAAAFLNDSDEYLDKRLFPAVEKLKKLTDQQELLITSGGDQLRIVENLPQKLASINQKSQDQYVVSSYETFIDTLRGEKDLEEYQGEFREPCTARVHKSIGSVRYDIKRTNFRMEQKLLKRIEPLMAIARANGIEVSTNLLTHAWKKLLEGQAHDSMGGCVTDPVAADVLHRMKAVDEIADSIENLIAKRLSEKIGLKENEILVFNTLPKKFKGYKIVEFMHPSKNVRFEGIEDAVLLDAVYYEGKNNLLLESPEGPKYVNEDPYYRLKVLIPVELPAMGYRVIRFEEGDAPLPELKETEAREISNEHYRISYEDNDLVLETKFGKKMKGFIRFEDCGNDGDTYDFSPLPGDKPELLSLSLKNVKKASLVETMTLEGDFLLPRHLDDRLKENGEKDRLRITLEISLRKGEEIIDCRCTVDNRIYSHRLRVKINTDIHAKETIASLPFGYIRRPVLNGNVGDWKKDYVEMPIDIEPFDASVSVEEENYHLSAFGKGIKEYQHIGDSLYLTLFATTGQLGKPNLVTRPGRASGDTTKKGHVMIPTPQAELIGTLDFEFALCVKEGRFDELGTAKLWEAYSSEHISYQPQTLNKFIYRLDNKIQPRYQKGTLPREFSLLEVGPDSLFSSFSPSLYDDGAFLLRLKNPTGGEKKLENYDFRRFAHVLKTNCIEEISEDQDFRIPPYDALTLKLWL</sequence>
<dbReference type="GO" id="GO:0046872">
    <property type="term" value="F:metal ion binding"/>
    <property type="evidence" value="ECO:0007669"/>
    <property type="project" value="UniProtKB-KW"/>
</dbReference>
<dbReference type="EMBL" id="AZRV01000012">
    <property type="protein sequence ID" value="RKO62854.1"/>
    <property type="molecule type" value="Genomic_DNA"/>
</dbReference>
<evidence type="ECO:0000256" key="4">
    <source>
        <dbReference type="ARBA" id="ARBA00023295"/>
    </source>
</evidence>
<dbReference type="CDD" id="cd10815">
    <property type="entry name" value="GH38N_AMII_EcMngB_like"/>
    <property type="match status" value="1"/>
</dbReference>
<keyword evidence="2" id="KW-0479">Metal-binding</keyword>
<dbReference type="AlphaFoldDB" id="A0A420VGS5"/>
<protein>
    <submittedName>
        <fullName evidence="6">Alpha-mannosidase</fullName>
    </submittedName>
</protein>
<gene>
    <name evidence="6" type="ORF">Cdeb_00584</name>
</gene>
<dbReference type="GO" id="GO:0009313">
    <property type="term" value="P:oligosaccharide catabolic process"/>
    <property type="evidence" value="ECO:0007669"/>
    <property type="project" value="TreeGrafter"/>
</dbReference>
<dbReference type="GO" id="GO:0004559">
    <property type="term" value="F:alpha-mannosidase activity"/>
    <property type="evidence" value="ECO:0007669"/>
    <property type="project" value="InterPro"/>
</dbReference>
<dbReference type="InterPro" id="IPR028995">
    <property type="entry name" value="Glyco_hydro_57/38_cen_sf"/>
</dbReference>
<dbReference type="Gene3D" id="2.70.98.30">
    <property type="entry name" value="Golgi alpha-mannosidase II, domain 4"/>
    <property type="match status" value="1"/>
</dbReference>
<feature type="domain" description="Glycoside hydrolase family 38 central" evidence="5">
    <location>
        <begin position="273"/>
        <end position="351"/>
    </location>
</feature>
<dbReference type="Pfam" id="PF01074">
    <property type="entry name" value="Glyco_hydro_38N"/>
    <property type="match status" value="1"/>
</dbReference>
<dbReference type="InterPro" id="IPR011013">
    <property type="entry name" value="Gal_mutarotase_sf_dom"/>
</dbReference>
<dbReference type="SUPFAM" id="SSF74650">
    <property type="entry name" value="Galactose mutarotase-like"/>
    <property type="match status" value="1"/>
</dbReference>
<dbReference type="Gene3D" id="1.20.1270.50">
    <property type="entry name" value="Glycoside hydrolase family 38, central domain"/>
    <property type="match status" value="1"/>
</dbReference>
<dbReference type="InterPro" id="IPR015341">
    <property type="entry name" value="Glyco_hydro_38_cen"/>
</dbReference>
<dbReference type="Proteomes" id="UP000286235">
    <property type="component" value="Unassembled WGS sequence"/>
</dbReference>
<evidence type="ECO:0000256" key="1">
    <source>
        <dbReference type="ARBA" id="ARBA00009792"/>
    </source>
</evidence>
<dbReference type="InterPro" id="IPR037094">
    <property type="entry name" value="Glyco_hydro_38_cen_sf"/>
</dbReference>
<keyword evidence="4" id="KW-0326">Glycosidase</keyword>
<name>A0A420VGS5_9BACI</name>
<evidence type="ECO:0000313" key="6">
    <source>
        <dbReference type="EMBL" id="RKO62854.1"/>
    </source>
</evidence>
<evidence type="ECO:0000313" key="7">
    <source>
        <dbReference type="Proteomes" id="UP000286235"/>
    </source>
</evidence>
<dbReference type="InterPro" id="IPR011682">
    <property type="entry name" value="Glyco_hydro_38_C"/>
</dbReference>
<organism evidence="6 7">
    <name type="scientific">Caldibacillus debilis GB1</name>
    <dbReference type="NCBI Taxonomy" id="1339248"/>
    <lineage>
        <taxon>Bacteria</taxon>
        <taxon>Bacillati</taxon>
        <taxon>Bacillota</taxon>
        <taxon>Bacilli</taxon>
        <taxon>Bacillales</taxon>
        <taxon>Bacillaceae</taxon>
        <taxon>Caldibacillus</taxon>
    </lineage>
</organism>
<comment type="caution">
    <text evidence="6">The sequence shown here is derived from an EMBL/GenBank/DDBJ whole genome shotgun (WGS) entry which is preliminary data.</text>
</comment>
<reference evidence="6 7" key="1">
    <citation type="submission" date="2013-12" db="EMBL/GenBank/DDBJ databases">
        <title>Genome and proteome characterization of Caldibacillus debilis GB1 derived from a cellulolytic aero-tolerant co-culture.</title>
        <authorList>
            <person name="Wushke S.T."/>
            <person name="Zhang X."/>
            <person name="Fristensky B."/>
            <person name="Wilkins J.A."/>
            <person name="Levin D.B."/>
            <person name="Sparling R."/>
        </authorList>
    </citation>
    <scope>NUCLEOTIDE SEQUENCE [LARGE SCALE GENOMIC DNA]</scope>
    <source>
        <strain evidence="6 7">GB1</strain>
    </source>
</reference>
<dbReference type="PANTHER" id="PTHR46017">
    <property type="entry name" value="ALPHA-MANNOSIDASE 2C1"/>
    <property type="match status" value="1"/>
</dbReference>
<dbReference type="Pfam" id="PF09261">
    <property type="entry name" value="Alpha-mann_mid"/>
    <property type="match status" value="1"/>
</dbReference>
<comment type="similarity">
    <text evidence="1">Belongs to the glycosyl hydrolase 38 family.</text>
</comment>